<reference evidence="3 4" key="1">
    <citation type="submission" date="2023-01" db="EMBL/GenBank/DDBJ databases">
        <title>Analysis of 21 Apiospora genomes using comparative genomics revels a genus with tremendous synthesis potential of carbohydrate active enzymes and secondary metabolites.</title>
        <authorList>
            <person name="Sorensen T."/>
        </authorList>
    </citation>
    <scope>NUCLEOTIDE SEQUENCE [LARGE SCALE GENOMIC DNA]</scope>
    <source>
        <strain evidence="3 4">CBS 135458</strain>
    </source>
</reference>
<dbReference type="RefSeq" id="XP_066714932.1">
    <property type="nucleotide sequence ID" value="XM_066859445.1"/>
</dbReference>
<evidence type="ECO:0000313" key="3">
    <source>
        <dbReference type="EMBL" id="KAK8061670.1"/>
    </source>
</evidence>
<sequence length="271" mass="30943">MINIAGEERSRRQAASECLCRCDLVDFRPNPPPHPDPPSPHPPSLFPLGEPHPVPLITYPAPPPKEANTADQPPRDHEETQEAPPSIDAFKEEIRKLYLLEDMRLDDVMRVLDAKGVKATKKMYKTRLGKWKFFKNNRKVDVAALLKHQRQRASTGKQTAFLRHGRPIDVARYLTRSDATVDDLLERTNGVEVLEHMRCVTPPPGNSLLRSPGDLGFKEYVGHWFILEGNKHRVMNHDATSTYELFSQEPIVQSHCWLFRCGMAVIEKLRC</sequence>
<evidence type="ECO:0000256" key="1">
    <source>
        <dbReference type="SAM" id="MobiDB-lite"/>
    </source>
</evidence>
<evidence type="ECO:0000313" key="4">
    <source>
        <dbReference type="Proteomes" id="UP001480595"/>
    </source>
</evidence>
<accession>A0ABR1UUF7</accession>
<gene>
    <name evidence="3" type="ORF">PG994_008036</name>
</gene>
<dbReference type="Pfam" id="PF14420">
    <property type="entry name" value="Clr5"/>
    <property type="match status" value="1"/>
</dbReference>
<dbReference type="GeneID" id="92092508"/>
<dbReference type="EMBL" id="JAQQWL010000008">
    <property type="protein sequence ID" value="KAK8061670.1"/>
    <property type="molecule type" value="Genomic_DNA"/>
</dbReference>
<proteinExistence type="predicted"/>
<feature type="region of interest" description="Disordered" evidence="1">
    <location>
        <begin position="25"/>
        <end position="87"/>
    </location>
</feature>
<comment type="caution">
    <text evidence="3">The sequence shown here is derived from an EMBL/GenBank/DDBJ whole genome shotgun (WGS) entry which is preliminary data.</text>
</comment>
<dbReference type="Proteomes" id="UP001480595">
    <property type="component" value="Unassembled WGS sequence"/>
</dbReference>
<dbReference type="PANTHER" id="PTHR38788:SF3">
    <property type="entry name" value="CLR5 DOMAIN-CONTAINING PROTEIN"/>
    <property type="match status" value="1"/>
</dbReference>
<dbReference type="InterPro" id="IPR025676">
    <property type="entry name" value="Clr5_dom"/>
</dbReference>
<protein>
    <submittedName>
        <fullName evidence="3">Ankyrin</fullName>
    </submittedName>
</protein>
<feature type="compositionally biased region" description="Pro residues" evidence="1">
    <location>
        <begin position="29"/>
        <end position="65"/>
    </location>
</feature>
<name>A0ABR1UUF7_9PEZI</name>
<organism evidence="3 4">
    <name type="scientific">Apiospora phragmitis</name>
    <dbReference type="NCBI Taxonomy" id="2905665"/>
    <lineage>
        <taxon>Eukaryota</taxon>
        <taxon>Fungi</taxon>
        <taxon>Dikarya</taxon>
        <taxon>Ascomycota</taxon>
        <taxon>Pezizomycotina</taxon>
        <taxon>Sordariomycetes</taxon>
        <taxon>Xylariomycetidae</taxon>
        <taxon>Amphisphaeriales</taxon>
        <taxon>Apiosporaceae</taxon>
        <taxon>Apiospora</taxon>
    </lineage>
</organism>
<evidence type="ECO:0000259" key="2">
    <source>
        <dbReference type="Pfam" id="PF14420"/>
    </source>
</evidence>
<feature type="domain" description="Clr5" evidence="2">
    <location>
        <begin position="88"/>
        <end position="135"/>
    </location>
</feature>
<keyword evidence="4" id="KW-1185">Reference proteome</keyword>
<dbReference type="PANTHER" id="PTHR38788">
    <property type="entry name" value="CLR5 DOMAIN-CONTAINING PROTEIN"/>
    <property type="match status" value="1"/>
</dbReference>